<reference evidence="1" key="1">
    <citation type="journal article" date="2015" name="Nature">
        <title>Complex archaea that bridge the gap between prokaryotes and eukaryotes.</title>
        <authorList>
            <person name="Spang A."/>
            <person name="Saw J.H."/>
            <person name="Jorgensen S.L."/>
            <person name="Zaremba-Niedzwiedzka K."/>
            <person name="Martijn J."/>
            <person name="Lind A.E."/>
            <person name="van Eijk R."/>
            <person name="Schleper C."/>
            <person name="Guy L."/>
            <person name="Ettema T.J."/>
        </authorList>
    </citation>
    <scope>NUCLEOTIDE SEQUENCE</scope>
</reference>
<sequence length="105" mass="11790">MRKFDTDAALSAITEAELRNLEAEHAEHAGGAWGVLRHRWIWYSCAGWLIKALRACRRRSEAKDAAIETLRSLAGYPIPGLPWPVRVKFDRALAALDKEMGDDDS</sequence>
<organism evidence="1">
    <name type="scientific">marine sediment metagenome</name>
    <dbReference type="NCBI Taxonomy" id="412755"/>
    <lineage>
        <taxon>unclassified sequences</taxon>
        <taxon>metagenomes</taxon>
        <taxon>ecological metagenomes</taxon>
    </lineage>
</organism>
<name>A0A0F9BLL7_9ZZZZ</name>
<comment type="caution">
    <text evidence="1">The sequence shown here is derived from an EMBL/GenBank/DDBJ whole genome shotgun (WGS) entry which is preliminary data.</text>
</comment>
<proteinExistence type="predicted"/>
<dbReference type="AlphaFoldDB" id="A0A0F9BLL7"/>
<dbReference type="EMBL" id="LAZR01051371">
    <property type="protein sequence ID" value="KKK85301.1"/>
    <property type="molecule type" value="Genomic_DNA"/>
</dbReference>
<gene>
    <name evidence="1" type="ORF">LCGC14_2774660</name>
</gene>
<accession>A0A0F9BLL7</accession>
<protein>
    <submittedName>
        <fullName evidence="1">Uncharacterized protein</fullName>
    </submittedName>
</protein>
<evidence type="ECO:0000313" key="1">
    <source>
        <dbReference type="EMBL" id="KKK85301.1"/>
    </source>
</evidence>